<keyword evidence="15" id="KW-1185">Reference proteome</keyword>
<dbReference type="SUPFAM" id="SSF48179">
    <property type="entry name" value="6-phosphogluconate dehydrogenase C-terminal domain-like"/>
    <property type="match status" value="1"/>
</dbReference>
<dbReference type="Gene3D" id="1.10.1040.10">
    <property type="entry name" value="N-(1-d-carboxylethyl)-l-norvaline Dehydrogenase, domain 2"/>
    <property type="match status" value="1"/>
</dbReference>
<comment type="pathway">
    <text evidence="2 11">Cofactor biosynthesis; (R)-pantothenate biosynthesis; (R)-pantoate from 3-methyl-2-oxobutanoate: step 2/2.</text>
</comment>
<evidence type="ECO:0000256" key="5">
    <source>
        <dbReference type="ARBA" id="ARBA00019465"/>
    </source>
</evidence>
<dbReference type="AlphaFoldDB" id="A0A560WED9"/>
<gene>
    <name evidence="14" type="ORF">FB557_1441</name>
</gene>
<evidence type="ECO:0000256" key="8">
    <source>
        <dbReference type="ARBA" id="ARBA00023002"/>
    </source>
</evidence>
<accession>A0A560WED9</accession>
<evidence type="ECO:0000256" key="9">
    <source>
        <dbReference type="ARBA" id="ARBA00032024"/>
    </source>
</evidence>
<dbReference type="Gene3D" id="3.40.50.720">
    <property type="entry name" value="NAD(P)-binding Rossmann-like Domain"/>
    <property type="match status" value="1"/>
</dbReference>
<dbReference type="EC" id="1.1.1.169" evidence="4 11"/>
<evidence type="ECO:0000259" key="13">
    <source>
        <dbReference type="Pfam" id="PF08546"/>
    </source>
</evidence>
<keyword evidence="7 11" id="KW-0521">NADP</keyword>
<sequence>MRVAIVGAGKIGCYLAAHLASVAEVSLVARAPVVEAARSRGLTAIRLDGTRAHAGPDRLVADTEMTAAAGADVVLVTTKATDNPATAAQLGPHVVTDTLVVSLQNGIRNAQVIEEGLQDAFPSRASRPLVLPGVVHHNVVEEEPGVYAATTSGGVTIKDHPRSDPFARLARRSGLNVELHPDMRAVLMAKLLLNLNNAVNALSGLPLRRQLKDRDLRLVLAACQQEALRVSRAAGVSPARLGAIPAELMPHVLRTPTPVFSALARTTLTVSAGARSSMADDLDRGGRTEIDELQGVVVAFGEHYDVPTPVCERVVQLVVDCEIRAAAGAEQRRWTGPELRAEVGL</sequence>
<dbReference type="InterPro" id="IPR003710">
    <property type="entry name" value="ApbA"/>
</dbReference>
<evidence type="ECO:0000259" key="12">
    <source>
        <dbReference type="Pfam" id="PF02558"/>
    </source>
</evidence>
<protein>
    <recommendedName>
        <fullName evidence="5 11">2-dehydropantoate 2-reductase</fullName>
        <ecNumber evidence="4 11">1.1.1.169</ecNumber>
    </recommendedName>
    <alternativeName>
        <fullName evidence="9 11">Ketopantoate reductase</fullName>
    </alternativeName>
</protein>
<evidence type="ECO:0000256" key="3">
    <source>
        <dbReference type="ARBA" id="ARBA00007870"/>
    </source>
</evidence>
<evidence type="ECO:0000313" key="14">
    <source>
        <dbReference type="EMBL" id="TWD15904.1"/>
    </source>
</evidence>
<evidence type="ECO:0000256" key="7">
    <source>
        <dbReference type="ARBA" id="ARBA00022857"/>
    </source>
</evidence>
<evidence type="ECO:0000256" key="11">
    <source>
        <dbReference type="RuleBase" id="RU362068"/>
    </source>
</evidence>
<comment type="function">
    <text evidence="1 11">Catalyzes the NADPH-dependent reduction of ketopantoate into pantoic acid.</text>
</comment>
<comment type="similarity">
    <text evidence="3 11">Belongs to the ketopantoate reductase family.</text>
</comment>
<dbReference type="EMBL" id="VIUW01000002">
    <property type="protein sequence ID" value="TWD15904.1"/>
    <property type="molecule type" value="Genomic_DNA"/>
</dbReference>
<dbReference type="SUPFAM" id="SSF51735">
    <property type="entry name" value="NAD(P)-binding Rossmann-fold domains"/>
    <property type="match status" value="1"/>
</dbReference>
<name>A0A560WED9_9MICO</name>
<dbReference type="Proteomes" id="UP000315628">
    <property type="component" value="Unassembled WGS sequence"/>
</dbReference>
<dbReference type="PANTHER" id="PTHR43765">
    <property type="entry name" value="2-DEHYDROPANTOATE 2-REDUCTASE-RELATED"/>
    <property type="match status" value="1"/>
</dbReference>
<dbReference type="Pfam" id="PF08546">
    <property type="entry name" value="ApbA_C"/>
    <property type="match status" value="1"/>
</dbReference>
<evidence type="ECO:0000256" key="6">
    <source>
        <dbReference type="ARBA" id="ARBA00022655"/>
    </source>
</evidence>
<comment type="catalytic activity">
    <reaction evidence="10 11">
        <text>(R)-pantoate + NADP(+) = 2-dehydropantoate + NADPH + H(+)</text>
        <dbReference type="Rhea" id="RHEA:16233"/>
        <dbReference type="ChEBI" id="CHEBI:11561"/>
        <dbReference type="ChEBI" id="CHEBI:15378"/>
        <dbReference type="ChEBI" id="CHEBI:15980"/>
        <dbReference type="ChEBI" id="CHEBI:57783"/>
        <dbReference type="ChEBI" id="CHEBI:58349"/>
        <dbReference type="EC" id="1.1.1.169"/>
    </reaction>
</comment>
<dbReference type="InterPro" id="IPR050838">
    <property type="entry name" value="Ketopantoate_reductase"/>
</dbReference>
<proteinExistence type="inferred from homology"/>
<dbReference type="InterPro" id="IPR008927">
    <property type="entry name" value="6-PGluconate_DH-like_C_sf"/>
</dbReference>
<dbReference type="NCBIfam" id="TIGR00745">
    <property type="entry name" value="apbA_panE"/>
    <property type="match status" value="1"/>
</dbReference>
<dbReference type="GO" id="GO:0008677">
    <property type="term" value="F:2-dehydropantoate 2-reductase activity"/>
    <property type="evidence" value="ECO:0007669"/>
    <property type="project" value="UniProtKB-EC"/>
</dbReference>
<dbReference type="InterPro" id="IPR013752">
    <property type="entry name" value="KPA_reductase"/>
</dbReference>
<evidence type="ECO:0000256" key="2">
    <source>
        <dbReference type="ARBA" id="ARBA00004994"/>
    </source>
</evidence>
<dbReference type="GO" id="GO:0005737">
    <property type="term" value="C:cytoplasm"/>
    <property type="evidence" value="ECO:0007669"/>
    <property type="project" value="TreeGrafter"/>
</dbReference>
<keyword evidence="6 11" id="KW-0566">Pantothenate biosynthesis</keyword>
<dbReference type="InterPro" id="IPR013332">
    <property type="entry name" value="KPR_N"/>
</dbReference>
<dbReference type="GO" id="GO:0015940">
    <property type="term" value="P:pantothenate biosynthetic process"/>
    <property type="evidence" value="ECO:0007669"/>
    <property type="project" value="UniProtKB-UniPathway"/>
</dbReference>
<feature type="domain" description="Ketopantoate reductase N-terminal" evidence="12">
    <location>
        <begin position="3"/>
        <end position="160"/>
    </location>
</feature>
<evidence type="ECO:0000313" key="15">
    <source>
        <dbReference type="Proteomes" id="UP000315628"/>
    </source>
</evidence>
<dbReference type="UniPathway" id="UPA00028">
    <property type="reaction ID" value="UER00004"/>
</dbReference>
<dbReference type="InterPro" id="IPR036291">
    <property type="entry name" value="NAD(P)-bd_dom_sf"/>
</dbReference>
<evidence type="ECO:0000256" key="4">
    <source>
        <dbReference type="ARBA" id="ARBA00013014"/>
    </source>
</evidence>
<dbReference type="RefSeq" id="WP_170236225.1">
    <property type="nucleotide sequence ID" value="NZ_BAAAYT010000001.1"/>
</dbReference>
<dbReference type="PANTHER" id="PTHR43765:SF2">
    <property type="entry name" value="2-DEHYDROPANTOATE 2-REDUCTASE"/>
    <property type="match status" value="1"/>
</dbReference>
<dbReference type="GO" id="GO:0050661">
    <property type="term" value="F:NADP binding"/>
    <property type="evidence" value="ECO:0007669"/>
    <property type="project" value="TreeGrafter"/>
</dbReference>
<feature type="domain" description="Ketopantoate reductase C-terminal" evidence="13">
    <location>
        <begin position="182"/>
        <end position="318"/>
    </location>
</feature>
<reference evidence="14 15" key="1">
    <citation type="submission" date="2019-06" db="EMBL/GenBank/DDBJ databases">
        <title>Sequencing the genomes of 1000 actinobacteria strains.</title>
        <authorList>
            <person name="Klenk H.-P."/>
        </authorList>
    </citation>
    <scope>NUCLEOTIDE SEQUENCE [LARGE SCALE GENOMIC DNA]</scope>
    <source>
        <strain evidence="14 15">DSM 18935</strain>
    </source>
</reference>
<dbReference type="InterPro" id="IPR013328">
    <property type="entry name" value="6PGD_dom2"/>
</dbReference>
<keyword evidence="8 11" id="KW-0560">Oxidoreductase</keyword>
<organism evidence="14 15">
    <name type="scientific">Marihabitans asiaticum</name>
    <dbReference type="NCBI Taxonomy" id="415218"/>
    <lineage>
        <taxon>Bacteria</taxon>
        <taxon>Bacillati</taxon>
        <taxon>Actinomycetota</taxon>
        <taxon>Actinomycetes</taxon>
        <taxon>Micrococcales</taxon>
        <taxon>Intrasporangiaceae</taxon>
        <taxon>Marihabitans</taxon>
    </lineage>
</organism>
<evidence type="ECO:0000256" key="1">
    <source>
        <dbReference type="ARBA" id="ARBA00002919"/>
    </source>
</evidence>
<dbReference type="Pfam" id="PF02558">
    <property type="entry name" value="ApbA"/>
    <property type="match status" value="1"/>
</dbReference>
<evidence type="ECO:0000256" key="10">
    <source>
        <dbReference type="ARBA" id="ARBA00048793"/>
    </source>
</evidence>
<comment type="caution">
    <text evidence="14">The sequence shown here is derived from an EMBL/GenBank/DDBJ whole genome shotgun (WGS) entry which is preliminary data.</text>
</comment>